<keyword evidence="2" id="KW-1185">Reference proteome</keyword>
<proteinExistence type="predicted"/>
<evidence type="ECO:0000313" key="2">
    <source>
        <dbReference type="Proteomes" id="UP000541444"/>
    </source>
</evidence>
<dbReference type="AlphaFoldDB" id="A0A7J7PC26"/>
<name>A0A7J7PC26_9MAGN</name>
<dbReference type="Proteomes" id="UP000541444">
    <property type="component" value="Unassembled WGS sequence"/>
</dbReference>
<dbReference type="EMBL" id="JACGCM010000012">
    <property type="protein sequence ID" value="KAF6177001.1"/>
    <property type="molecule type" value="Genomic_DNA"/>
</dbReference>
<sequence>MSFCCCCCRFVMASNDGFLTQEQREQMKIATQNVEMLFSSSPKSPSSLLLQEHQIKVSCGAGAKAPAVGFASRHTRCSVEDDSRFEICDEKNMPSYWDNSIQIDSIVSRFIEALRVPYLRISLGIMFEIVESNGELTY</sequence>
<gene>
    <name evidence="1" type="ORF">GIB67_027801</name>
</gene>
<organism evidence="1 2">
    <name type="scientific">Kingdonia uniflora</name>
    <dbReference type="NCBI Taxonomy" id="39325"/>
    <lineage>
        <taxon>Eukaryota</taxon>
        <taxon>Viridiplantae</taxon>
        <taxon>Streptophyta</taxon>
        <taxon>Embryophyta</taxon>
        <taxon>Tracheophyta</taxon>
        <taxon>Spermatophyta</taxon>
        <taxon>Magnoliopsida</taxon>
        <taxon>Ranunculales</taxon>
        <taxon>Circaeasteraceae</taxon>
        <taxon>Kingdonia</taxon>
    </lineage>
</organism>
<evidence type="ECO:0000313" key="1">
    <source>
        <dbReference type="EMBL" id="KAF6177001.1"/>
    </source>
</evidence>
<protein>
    <submittedName>
        <fullName evidence="1">Uncharacterized protein</fullName>
    </submittedName>
</protein>
<accession>A0A7J7PC26</accession>
<dbReference type="OrthoDB" id="1820502at2759"/>
<comment type="caution">
    <text evidence="1">The sequence shown here is derived from an EMBL/GenBank/DDBJ whole genome shotgun (WGS) entry which is preliminary data.</text>
</comment>
<reference evidence="1 2" key="1">
    <citation type="journal article" date="2020" name="IScience">
        <title>Genome Sequencing of the Endangered Kingdonia uniflora (Circaeasteraceae, Ranunculales) Reveals Potential Mechanisms of Evolutionary Specialization.</title>
        <authorList>
            <person name="Sun Y."/>
            <person name="Deng T."/>
            <person name="Zhang A."/>
            <person name="Moore M.J."/>
            <person name="Landis J.B."/>
            <person name="Lin N."/>
            <person name="Zhang H."/>
            <person name="Zhang X."/>
            <person name="Huang J."/>
            <person name="Zhang X."/>
            <person name="Sun H."/>
            <person name="Wang H."/>
        </authorList>
    </citation>
    <scope>NUCLEOTIDE SEQUENCE [LARGE SCALE GENOMIC DNA]</scope>
    <source>
        <strain evidence="1">TB1705</strain>
        <tissue evidence="1">Leaf</tissue>
    </source>
</reference>